<proteinExistence type="predicted"/>
<evidence type="ECO:0000313" key="3">
    <source>
        <dbReference type="Proteomes" id="UP000011626"/>
    </source>
</evidence>
<gene>
    <name evidence="2" type="ORF">C475_06860</name>
</gene>
<name>M0CWP9_9EURY</name>
<organism evidence="2 3">
    <name type="scientific">Halosimplex carlsbadense 2-9-1</name>
    <dbReference type="NCBI Taxonomy" id="797114"/>
    <lineage>
        <taxon>Archaea</taxon>
        <taxon>Methanobacteriati</taxon>
        <taxon>Methanobacteriota</taxon>
        <taxon>Stenosarchaea group</taxon>
        <taxon>Halobacteria</taxon>
        <taxon>Halobacteriales</taxon>
        <taxon>Haloarculaceae</taxon>
        <taxon>Halosimplex</taxon>
    </lineage>
</organism>
<dbReference type="Proteomes" id="UP000011626">
    <property type="component" value="Unassembled WGS sequence"/>
</dbReference>
<keyword evidence="1" id="KW-0812">Transmembrane</keyword>
<feature type="transmembrane region" description="Helical" evidence="1">
    <location>
        <begin position="18"/>
        <end position="40"/>
    </location>
</feature>
<keyword evidence="1" id="KW-0472">Membrane</keyword>
<evidence type="ECO:0000313" key="2">
    <source>
        <dbReference type="EMBL" id="ELZ27620.1"/>
    </source>
</evidence>
<feature type="transmembrane region" description="Helical" evidence="1">
    <location>
        <begin position="192"/>
        <end position="220"/>
    </location>
</feature>
<evidence type="ECO:0000256" key="1">
    <source>
        <dbReference type="SAM" id="Phobius"/>
    </source>
</evidence>
<keyword evidence="1" id="KW-1133">Transmembrane helix</keyword>
<feature type="transmembrane region" description="Helical" evidence="1">
    <location>
        <begin position="119"/>
        <end position="149"/>
    </location>
</feature>
<dbReference type="AlphaFoldDB" id="M0CWP9"/>
<dbReference type="eggNOG" id="arCOG04907">
    <property type="taxonomic scope" value="Archaea"/>
</dbReference>
<dbReference type="STRING" id="797114.C475_06860"/>
<comment type="caution">
    <text evidence="2">The sequence shown here is derived from an EMBL/GenBank/DDBJ whole genome shotgun (WGS) entry which is preliminary data.</text>
</comment>
<sequence length="224" mass="22150">MTEGSTDGRDPVPAAVDWLLGIVTGLIGLALTGVGAVMYARVDRALLTDIIMSEEVEVNGLTPAEAVTAGVPFVDWFAAGLAVTGLVLVAVAAAFVVARRRTRRRVALEGGTTATFRACAIYGAAVTALVSFIPGAAVAGGGAAAYLYGDSGLRIGAVAGLVGWVLSVPLLVAVAGGLLAGADAIGQLAGAVVLVGIIVVAELIALAINAGLGAAGGWLVDEFL</sequence>
<feature type="transmembrane region" description="Helical" evidence="1">
    <location>
        <begin position="76"/>
        <end position="98"/>
    </location>
</feature>
<keyword evidence="3" id="KW-1185">Reference proteome</keyword>
<protein>
    <submittedName>
        <fullName evidence="2">Uncharacterized protein</fullName>
    </submittedName>
</protein>
<reference evidence="2 3" key="1">
    <citation type="journal article" date="2014" name="PLoS Genet.">
        <title>Phylogenetically driven sequencing of extremely halophilic archaea reveals strategies for static and dynamic osmo-response.</title>
        <authorList>
            <person name="Becker E.A."/>
            <person name="Seitzer P.M."/>
            <person name="Tritt A."/>
            <person name="Larsen D."/>
            <person name="Krusor M."/>
            <person name="Yao A.I."/>
            <person name="Wu D."/>
            <person name="Madern D."/>
            <person name="Eisen J.A."/>
            <person name="Darling A.E."/>
            <person name="Facciotti M.T."/>
        </authorList>
    </citation>
    <scope>NUCLEOTIDE SEQUENCE [LARGE SCALE GENOMIC DNA]</scope>
    <source>
        <strain evidence="2 3">2-9-1</strain>
    </source>
</reference>
<feature type="transmembrane region" description="Helical" evidence="1">
    <location>
        <begin position="155"/>
        <end position="180"/>
    </location>
</feature>
<accession>M0CWP9</accession>
<dbReference type="EMBL" id="AOIU01000013">
    <property type="protein sequence ID" value="ELZ27620.1"/>
    <property type="molecule type" value="Genomic_DNA"/>
</dbReference>